<dbReference type="AlphaFoldDB" id="A0A4Y2WSK6"/>
<protein>
    <submittedName>
        <fullName evidence="1">Uncharacterized protein</fullName>
    </submittedName>
</protein>
<organism evidence="1 2">
    <name type="scientific">Araneus ventricosus</name>
    <name type="common">Orbweaver spider</name>
    <name type="synonym">Epeira ventricosa</name>
    <dbReference type="NCBI Taxonomy" id="182803"/>
    <lineage>
        <taxon>Eukaryota</taxon>
        <taxon>Metazoa</taxon>
        <taxon>Ecdysozoa</taxon>
        <taxon>Arthropoda</taxon>
        <taxon>Chelicerata</taxon>
        <taxon>Arachnida</taxon>
        <taxon>Araneae</taxon>
        <taxon>Araneomorphae</taxon>
        <taxon>Entelegynae</taxon>
        <taxon>Araneoidea</taxon>
        <taxon>Araneidae</taxon>
        <taxon>Araneus</taxon>
    </lineage>
</organism>
<gene>
    <name evidence="1" type="ORF">AVEN_46334_1</name>
</gene>
<proteinExistence type="predicted"/>
<accession>A0A4Y2WSK6</accession>
<dbReference type="EMBL" id="BGPR01065365">
    <property type="protein sequence ID" value="GBO40199.1"/>
    <property type="molecule type" value="Genomic_DNA"/>
</dbReference>
<name>A0A4Y2WSK6_ARAVE</name>
<reference evidence="1 2" key="1">
    <citation type="journal article" date="2019" name="Sci. Rep.">
        <title>Orb-weaving spider Araneus ventricosus genome elucidates the spidroin gene catalogue.</title>
        <authorList>
            <person name="Kono N."/>
            <person name="Nakamura H."/>
            <person name="Ohtoshi R."/>
            <person name="Moran D.A.P."/>
            <person name="Shinohara A."/>
            <person name="Yoshida Y."/>
            <person name="Fujiwara M."/>
            <person name="Mori M."/>
            <person name="Tomita M."/>
            <person name="Arakawa K."/>
        </authorList>
    </citation>
    <scope>NUCLEOTIDE SEQUENCE [LARGE SCALE GENOMIC DNA]</scope>
</reference>
<sequence length="106" mass="11868">MGGLGSSYAHVTFSTLRSIEDKYSVRFTVPTLASFPISASFVNFRGTSDRSLPAANGYTQTALSSVRFVYMMARNFIGLRDSDFDDYVRSVLYDSGGEEFYEERRG</sequence>
<evidence type="ECO:0000313" key="2">
    <source>
        <dbReference type="Proteomes" id="UP000499080"/>
    </source>
</evidence>
<dbReference type="Proteomes" id="UP000499080">
    <property type="component" value="Unassembled WGS sequence"/>
</dbReference>
<comment type="caution">
    <text evidence="1">The sequence shown here is derived from an EMBL/GenBank/DDBJ whole genome shotgun (WGS) entry which is preliminary data.</text>
</comment>
<evidence type="ECO:0000313" key="1">
    <source>
        <dbReference type="EMBL" id="GBO40199.1"/>
    </source>
</evidence>
<keyword evidence="2" id="KW-1185">Reference proteome</keyword>